<evidence type="ECO:0000313" key="2">
    <source>
        <dbReference type="EMBL" id="RFT63462.1"/>
    </source>
</evidence>
<dbReference type="Gene3D" id="3.40.630.30">
    <property type="match status" value="1"/>
</dbReference>
<dbReference type="SUPFAM" id="SSF55729">
    <property type="entry name" value="Acyl-CoA N-acyltransferases (Nat)"/>
    <property type="match status" value="2"/>
</dbReference>
<dbReference type="EMBL" id="QVOD01000047">
    <property type="protein sequence ID" value="RFT63462.1"/>
    <property type="molecule type" value="Genomic_DNA"/>
</dbReference>
<proteinExistence type="predicted"/>
<gene>
    <name evidence="2" type="ORF">D0U04_25070</name>
</gene>
<protein>
    <submittedName>
        <fullName evidence="2">GNAT family acetyltransferase</fullName>
    </submittedName>
</protein>
<dbReference type="InterPro" id="IPR016181">
    <property type="entry name" value="Acyl_CoA_acyltransferase"/>
</dbReference>
<dbReference type="InterPro" id="IPR000182">
    <property type="entry name" value="GNAT_dom"/>
</dbReference>
<accession>A0ABX9KPQ2</accession>
<evidence type="ECO:0000259" key="1">
    <source>
        <dbReference type="PROSITE" id="PS51186"/>
    </source>
</evidence>
<dbReference type="RefSeq" id="WP_052109516.1">
    <property type="nucleotide sequence ID" value="NZ_JMQC01000008.1"/>
</dbReference>
<organism evidence="2 3">
    <name type="scientific">Bacillus clarus</name>
    <dbReference type="NCBI Taxonomy" id="2338372"/>
    <lineage>
        <taxon>Bacteria</taxon>
        <taxon>Bacillati</taxon>
        <taxon>Bacillota</taxon>
        <taxon>Bacilli</taxon>
        <taxon>Bacillales</taxon>
        <taxon>Bacillaceae</taxon>
        <taxon>Bacillus</taxon>
        <taxon>Bacillus cereus group</taxon>
    </lineage>
</organism>
<reference evidence="2 3" key="1">
    <citation type="submission" date="2018-08" db="EMBL/GenBank/DDBJ databases">
        <title>Bacillus clarus sp. nov. strain PS00077A.</title>
        <authorList>
            <person name="Mendez Acevedo M."/>
            <person name="Carroll L."/>
            <person name="Mukherjee M."/>
            <person name="Wiedmann M."/>
            <person name="Kovac J."/>
        </authorList>
    </citation>
    <scope>NUCLEOTIDE SEQUENCE [LARGE SCALE GENOMIC DNA]</scope>
    <source>
        <strain evidence="2 3">PS00077A</strain>
    </source>
</reference>
<name>A0ABX9KPQ2_9BACI</name>
<feature type="domain" description="N-acetyltransferase" evidence="1">
    <location>
        <begin position="10"/>
        <end position="143"/>
    </location>
</feature>
<sequence length="304" mass="35437">MSNSLNTRNFFIQKLKGETARAIQELIDLCHEEPYLLRLLQSSKLKCVYTASYNTNLVGIFIAWRSEFHPHCTYFRILIPPLYHQLNVEKYLLNKVEKLEDFKLPLQTSIWETATHLRAFYEGNGFTEIRRTYMPLLDVQTTKPIFPTNESHNTLYNLQTLSEIISKDTLMKKLAQLVKTNYEKTHLANPVATYNLETWREMILVNDLIADGSFLFLNEQEEIIAYSFLHTSEKNNTLELGWCGTNTIQNLHLLQQLVIKQITYANKHGYSFLQGEFDSTSGYGIEILKSCPFQPCPTWITYQK</sequence>
<comment type="caution">
    <text evidence="2">The sequence shown here is derived from an EMBL/GenBank/DDBJ whole genome shotgun (WGS) entry which is preliminary data.</text>
</comment>
<keyword evidence="3" id="KW-1185">Reference proteome</keyword>
<dbReference type="Proteomes" id="UP000264294">
    <property type="component" value="Unassembled WGS sequence"/>
</dbReference>
<evidence type="ECO:0000313" key="3">
    <source>
        <dbReference type="Proteomes" id="UP000264294"/>
    </source>
</evidence>
<dbReference type="PROSITE" id="PS51186">
    <property type="entry name" value="GNAT"/>
    <property type="match status" value="1"/>
</dbReference>